<dbReference type="InterPro" id="IPR010626">
    <property type="entry name" value="DUF1217"/>
</dbReference>
<dbReference type="InterPro" id="IPR023157">
    <property type="entry name" value="AGR-C-984p-like_sf"/>
</dbReference>
<dbReference type="RefSeq" id="WP_085786804.1">
    <property type="nucleotide sequence ID" value="NZ_CP019937.1"/>
</dbReference>
<dbReference type="SUPFAM" id="SSF158837">
    <property type="entry name" value="AGR C 984p-like"/>
    <property type="match status" value="1"/>
</dbReference>
<evidence type="ECO:0000313" key="1">
    <source>
        <dbReference type="EMBL" id="ARO15402.1"/>
    </source>
</evidence>
<reference evidence="1 2" key="1">
    <citation type="submission" date="2017-02" db="EMBL/GenBank/DDBJ databases">
        <title>Ketogulonicigenium robustum SPU B003 Genome sequencing and assembly.</title>
        <authorList>
            <person name="Li Y."/>
            <person name="Liu L."/>
            <person name="Wang C."/>
            <person name="Zhang M."/>
            <person name="Zhang T."/>
            <person name="Zhang Y."/>
        </authorList>
    </citation>
    <scope>NUCLEOTIDE SEQUENCE [LARGE SCALE GENOMIC DNA]</scope>
    <source>
        <strain evidence="1 2">SPU_B003</strain>
    </source>
</reference>
<proteinExistence type="predicted"/>
<dbReference type="KEGG" id="kro:BVG79_02062"/>
<dbReference type="EMBL" id="CP019937">
    <property type="protein sequence ID" value="ARO15402.1"/>
    <property type="molecule type" value="Genomic_DNA"/>
</dbReference>
<gene>
    <name evidence="1" type="ORF">BVG79_02062</name>
</gene>
<dbReference type="Proteomes" id="UP000242447">
    <property type="component" value="Chromosome"/>
</dbReference>
<evidence type="ECO:0000313" key="2">
    <source>
        <dbReference type="Proteomes" id="UP000242447"/>
    </source>
</evidence>
<name>A0A1W6P1L7_9RHOB</name>
<dbReference type="AlphaFoldDB" id="A0A1W6P1L7"/>
<accession>A0A1W6P1L7</accession>
<protein>
    <recommendedName>
        <fullName evidence="3">Flagellar protein</fullName>
    </recommendedName>
</protein>
<dbReference type="OrthoDB" id="7824597at2"/>
<organism evidence="1 2">
    <name type="scientific">Ketogulonicigenium robustum</name>
    <dbReference type="NCBI Taxonomy" id="92947"/>
    <lineage>
        <taxon>Bacteria</taxon>
        <taxon>Pseudomonadati</taxon>
        <taxon>Pseudomonadota</taxon>
        <taxon>Alphaproteobacteria</taxon>
        <taxon>Rhodobacterales</taxon>
        <taxon>Roseobacteraceae</taxon>
        <taxon>Ketogulonicigenium</taxon>
    </lineage>
</organism>
<keyword evidence="2" id="KW-1185">Reference proteome</keyword>
<evidence type="ECO:0008006" key="3">
    <source>
        <dbReference type="Google" id="ProtNLM"/>
    </source>
</evidence>
<dbReference type="STRING" id="92947.BVG79_02062"/>
<sequence>MSFQPVLPLSGYTGWRFLTQTLQRQTTAFAASGEVAMNTKYFRENIAKVETVDDLMSNRRLLSVALGAFGLQDDLNSKAFIQRVLTEGTETQGAFASKLSDKRYAALSSAFGFGNADGVQTSKADFADKIIARYTSESFEVAVGEQNGDLRLALNVAGGVADVLAAKGSENAQWFAMMGDSPLRNVFQTALGFPASFAQIDIDQQKEQFISRAKATFGITTFADFADPAAQEKLIRLFLVRSEINNSAFNSPASIALSLLGR</sequence>
<dbReference type="Gene3D" id="1.10.3700.10">
    <property type="entry name" value="AGR C 984p-like"/>
    <property type="match status" value="1"/>
</dbReference>
<dbReference type="Pfam" id="PF06748">
    <property type="entry name" value="DUF1217"/>
    <property type="match status" value="1"/>
</dbReference>